<reference evidence="1" key="1">
    <citation type="submission" date="2020-10" db="EMBL/GenBank/DDBJ databases">
        <authorList>
            <person name="Gilroy R."/>
        </authorList>
    </citation>
    <scope>NUCLEOTIDE SEQUENCE</scope>
    <source>
        <strain evidence="1">CHK123-3438</strain>
    </source>
</reference>
<accession>A0A9D1GIH5</accession>
<comment type="caution">
    <text evidence="1">The sequence shown here is derived from an EMBL/GenBank/DDBJ whole genome shotgun (WGS) entry which is preliminary data.</text>
</comment>
<name>A0A9D1GIH5_9FIRM</name>
<dbReference type="InterPro" id="IPR010181">
    <property type="entry name" value="CGCAxxGCC_motif"/>
</dbReference>
<proteinExistence type="predicted"/>
<protein>
    <submittedName>
        <fullName evidence="1">C_GCAxxG_C_C family protein</fullName>
    </submittedName>
</protein>
<sequence>MNDKEKEIRIKKALDYHKKGYNCAQSVACSFCDMVNTPEETVFAAAEGLGLGMGCMEGTCGAISAAALLSGLKNSTVRLEKPDSKAVSYKDAKACLSTFLQMHGTVVCKDLKGIETGKVIRSCDGCIEDAAGIIADLLF</sequence>
<evidence type="ECO:0000313" key="2">
    <source>
        <dbReference type="Proteomes" id="UP000886860"/>
    </source>
</evidence>
<organism evidence="1 2">
    <name type="scientific">Candidatus Caccovicinus merdipullorum</name>
    <dbReference type="NCBI Taxonomy" id="2840724"/>
    <lineage>
        <taxon>Bacteria</taxon>
        <taxon>Bacillati</taxon>
        <taxon>Bacillota</taxon>
        <taxon>Clostridia</taxon>
        <taxon>Eubacteriales</taxon>
        <taxon>Candidatus Caccovicinus</taxon>
    </lineage>
</organism>
<gene>
    <name evidence="1" type="ORF">IAB60_01625</name>
</gene>
<dbReference type="AlphaFoldDB" id="A0A9D1GIH5"/>
<dbReference type="EMBL" id="DVKS01000030">
    <property type="protein sequence ID" value="HIT40789.1"/>
    <property type="molecule type" value="Genomic_DNA"/>
</dbReference>
<evidence type="ECO:0000313" key="1">
    <source>
        <dbReference type="EMBL" id="HIT40789.1"/>
    </source>
</evidence>
<reference evidence="1" key="2">
    <citation type="journal article" date="2021" name="PeerJ">
        <title>Extensive microbial diversity within the chicken gut microbiome revealed by metagenomics and culture.</title>
        <authorList>
            <person name="Gilroy R."/>
            <person name="Ravi A."/>
            <person name="Getino M."/>
            <person name="Pursley I."/>
            <person name="Horton D.L."/>
            <person name="Alikhan N.F."/>
            <person name="Baker D."/>
            <person name="Gharbi K."/>
            <person name="Hall N."/>
            <person name="Watson M."/>
            <person name="Adriaenssens E.M."/>
            <person name="Foster-Nyarko E."/>
            <person name="Jarju S."/>
            <person name="Secka A."/>
            <person name="Antonio M."/>
            <person name="Oren A."/>
            <person name="Chaudhuri R.R."/>
            <person name="La Ragione R."/>
            <person name="Hildebrand F."/>
            <person name="Pallen M.J."/>
        </authorList>
    </citation>
    <scope>NUCLEOTIDE SEQUENCE</scope>
    <source>
        <strain evidence="1">CHK123-3438</strain>
    </source>
</reference>
<dbReference type="Proteomes" id="UP000886860">
    <property type="component" value="Unassembled WGS sequence"/>
</dbReference>
<dbReference type="Pfam" id="PF09719">
    <property type="entry name" value="C_GCAxxG_C_C"/>
    <property type="match status" value="1"/>
</dbReference>